<keyword evidence="3" id="KW-0804">Transcription</keyword>
<dbReference type="PATRIC" id="fig|472175.3.peg.3387"/>
<dbReference type="AlphaFoldDB" id="A0A084U5E4"/>
<dbReference type="PROSITE" id="PS00356">
    <property type="entry name" value="HTH_LACI_1"/>
    <property type="match status" value="1"/>
</dbReference>
<accession>A0A084U5E4</accession>
<dbReference type="PANTHER" id="PTHR30146:SF2">
    <property type="entry name" value="HTH-TYPE TRANSCRIPTIONAL REGULATOR GNTR"/>
    <property type="match status" value="1"/>
</dbReference>
<evidence type="ECO:0000313" key="5">
    <source>
        <dbReference type="EMBL" id="KFB08180.1"/>
    </source>
</evidence>
<name>A0A084U5E4_9HYPH</name>
<dbReference type="Gene3D" id="1.10.260.40">
    <property type="entry name" value="lambda repressor-like DNA-binding domains"/>
    <property type="match status" value="1"/>
</dbReference>
<evidence type="ECO:0000256" key="3">
    <source>
        <dbReference type="ARBA" id="ARBA00023163"/>
    </source>
</evidence>
<evidence type="ECO:0000313" key="6">
    <source>
        <dbReference type="Proteomes" id="UP000053675"/>
    </source>
</evidence>
<comment type="caution">
    <text evidence="5">The sequence shown here is derived from an EMBL/GenBank/DDBJ whole genome shotgun (WGS) entry which is preliminary data.</text>
</comment>
<dbReference type="SMART" id="SM00354">
    <property type="entry name" value="HTH_LACI"/>
    <property type="match status" value="1"/>
</dbReference>
<sequence>MRKARRSGRVTLAEVAREADVSAITVSRALRDPEQVSKATMERIDAAVRKLGYAPDMAARALASRHTNVIGVLIPSVTNNVFSDVLRGIYDALDGTRYHLQLGNTRYSVLEEENLLRIFLSQRPAGLIVSGIDQSPATRAILENANCPVVQIMETGPDPVDMMVGFSHREGAKAAVAHLAEAGYRRIAFLGARMDPRTQRRLQGYQDALKQYGLGEDADLIVTTPRSSSVTLGGWLFGELVSRRPDVDAVFCNNDDIALGVLFEAQRRNIAVPHALGVCGFNDLEMMASACPSLTSLRTHRERMGREGIDMLIRAIEDDRPEERVVDLGFEVMRRESSTGPAR</sequence>
<keyword evidence="1" id="KW-0805">Transcription regulation</keyword>
<dbReference type="Pfam" id="PF13377">
    <property type="entry name" value="Peripla_BP_3"/>
    <property type="match status" value="1"/>
</dbReference>
<dbReference type="PANTHER" id="PTHR30146">
    <property type="entry name" value="LACI-RELATED TRANSCRIPTIONAL REPRESSOR"/>
    <property type="match status" value="1"/>
</dbReference>
<keyword evidence="6" id="KW-1185">Reference proteome</keyword>
<reference evidence="5 6" key="1">
    <citation type="submission" date="2014-05" db="EMBL/GenBank/DDBJ databases">
        <title>Draft Genome Sequence of Nitratireductor basaltis Strain UMTGB225, A Marine Bacterium Isolated from Green Barrel Tunicate.</title>
        <authorList>
            <person name="Gan H.Y."/>
        </authorList>
    </citation>
    <scope>NUCLEOTIDE SEQUENCE [LARGE SCALE GENOMIC DNA]</scope>
    <source>
        <strain evidence="5 6">UMTGB225</strain>
    </source>
</reference>
<gene>
    <name evidence="5" type="ORF">EL18_03390</name>
</gene>
<dbReference type="InterPro" id="IPR028082">
    <property type="entry name" value="Peripla_BP_I"/>
</dbReference>
<dbReference type="GO" id="GO:0000976">
    <property type="term" value="F:transcription cis-regulatory region binding"/>
    <property type="evidence" value="ECO:0007669"/>
    <property type="project" value="TreeGrafter"/>
</dbReference>
<evidence type="ECO:0000256" key="2">
    <source>
        <dbReference type="ARBA" id="ARBA00023125"/>
    </source>
</evidence>
<dbReference type="eggNOG" id="COG1609">
    <property type="taxonomic scope" value="Bacteria"/>
</dbReference>
<keyword evidence="2" id="KW-0238">DNA-binding</keyword>
<dbReference type="Proteomes" id="UP000053675">
    <property type="component" value="Unassembled WGS sequence"/>
</dbReference>
<dbReference type="CDD" id="cd01392">
    <property type="entry name" value="HTH_LacI"/>
    <property type="match status" value="1"/>
</dbReference>
<dbReference type="Pfam" id="PF00356">
    <property type="entry name" value="LacI"/>
    <property type="match status" value="1"/>
</dbReference>
<dbReference type="RefSeq" id="WP_036486848.1">
    <property type="nucleotide sequence ID" value="NZ_JMQM01000003.1"/>
</dbReference>
<dbReference type="InterPro" id="IPR010982">
    <property type="entry name" value="Lambda_DNA-bd_dom_sf"/>
</dbReference>
<dbReference type="Gene3D" id="3.40.50.2300">
    <property type="match status" value="2"/>
</dbReference>
<organism evidence="5 6">
    <name type="scientific">Nitratireductor basaltis</name>
    <dbReference type="NCBI Taxonomy" id="472175"/>
    <lineage>
        <taxon>Bacteria</taxon>
        <taxon>Pseudomonadati</taxon>
        <taxon>Pseudomonadota</taxon>
        <taxon>Alphaproteobacteria</taxon>
        <taxon>Hyphomicrobiales</taxon>
        <taxon>Phyllobacteriaceae</taxon>
        <taxon>Nitratireductor</taxon>
    </lineage>
</organism>
<evidence type="ECO:0000256" key="1">
    <source>
        <dbReference type="ARBA" id="ARBA00023015"/>
    </source>
</evidence>
<dbReference type="GO" id="GO:0003700">
    <property type="term" value="F:DNA-binding transcription factor activity"/>
    <property type="evidence" value="ECO:0007669"/>
    <property type="project" value="TreeGrafter"/>
</dbReference>
<protein>
    <submittedName>
        <fullName evidence="5">Transcriptional regulator</fullName>
    </submittedName>
</protein>
<dbReference type="EMBL" id="JMQM01000003">
    <property type="protein sequence ID" value="KFB08180.1"/>
    <property type="molecule type" value="Genomic_DNA"/>
</dbReference>
<dbReference type="SUPFAM" id="SSF53822">
    <property type="entry name" value="Periplasmic binding protein-like I"/>
    <property type="match status" value="1"/>
</dbReference>
<dbReference type="SUPFAM" id="SSF47413">
    <property type="entry name" value="lambda repressor-like DNA-binding domains"/>
    <property type="match status" value="1"/>
</dbReference>
<dbReference type="CDD" id="cd01575">
    <property type="entry name" value="PBP1_GntR"/>
    <property type="match status" value="1"/>
</dbReference>
<dbReference type="OrthoDB" id="7170131at2"/>
<dbReference type="STRING" id="472175.EL18_03390"/>
<dbReference type="InterPro" id="IPR000843">
    <property type="entry name" value="HTH_LacI"/>
</dbReference>
<proteinExistence type="predicted"/>
<dbReference type="InterPro" id="IPR046335">
    <property type="entry name" value="LacI/GalR-like_sensor"/>
</dbReference>
<evidence type="ECO:0000259" key="4">
    <source>
        <dbReference type="PROSITE" id="PS50932"/>
    </source>
</evidence>
<feature type="domain" description="HTH lacI-type" evidence="4">
    <location>
        <begin position="10"/>
        <end position="64"/>
    </location>
</feature>
<dbReference type="PROSITE" id="PS50932">
    <property type="entry name" value="HTH_LACI_2"/>
    <property type="match status" value="1"/>
</dbReference>